<gene>
    <name evidence="2" type="ORF">PCOR1329_LOCUS24700</name>
</gene>
<evidence type="ECO:0000256" key="1">
    <source>
        <dbReference type="SAM" id="MobiDB-lite"/>
    </source>
</evidence>
<keyword evidence="3" id="KW-1185">Reference proteome</keyword>
<accession>A0ABN9RXY6</accession>
<feature type="region of interest" description="Disordered" evidence="1">
    <location>
        <begin position="438"/>
        <end position="459"/>
    </location>
</feature>
<evidence type="ECO:0000313" key="3">
    <source>
        <dbReference type="Proteomes" id="UP001189429"/>
    </source>
</evidence>
<name>A0ABN9RXY6_9DINO</name>
<comment type="caution">
    <text evidence="2">The sequence shown here is derived from an EMBL/GenBank/DDBJ whole genome shotgun (WGS) entry which is preliminary data.</text>
</comment>
<dbReference type="EMBL" id="CAUYUJ010008546">
    <property type="protein sequence ID" value="CAK0824241.1"/>
    <property type="molecule type" value="Genomic_DNA"/>
</dbReference>
<feature type="non-terminal residue" evidence="2">
    <location>
        <position position="1"/>
    </location>
</feature>
<feature type="compositionally biased region" description="Basic residues" evidence="1">
    <location>
        <begin position="445"/>
        <end position="454"/>
    </location>
</feature>
<sequence length="615" mass="61434">DPAVLVAALPAPASLASAGTVVQQNPEIHVHVAPGSDATAAAWAAAEGAASAFGFTPCGAGAALAEEVPVAGAVSSAARQEPIAGKSDLAATLPDGRYSFPYGTRLRRFALEQAALEGYEAEAAKHEAPSPAPVFDLLDAEEYECELRVAELTDDHQPLQVDVSCMHLGLSADGGALAMSIAPISKRRGVVTLALPADVCPWLGPHFAALGDPRTRVPTGDGQLATVAFVRVSPDDGAWLEAASGGASWSGDGRWPAARALVQLAADIPQHVQGHENYGGGLVPAAHALIPNDLDSMLGGAVGNGGAAGAAADVGAARLQDAASAAAQRASAAAPAAESAGGPVLRVAVASAREMMAWFDASNRASAFETLGGPPPGTSPGGARPAAARAAAAGARPARLQVMAQPRAGADEQAAAAWAMRAAGTPLAHLGSQCAWPAPRPWAPPRRRGRRRAPAPRAGGVMPLAATQVAQASVAAPALALAAAAPAAPPPRAGASPAELAAHWAAVAALQRMPPGGEPDALADLLQLGLDDGSDASGWMPGARGAASVPDSFVLRTGTINSADRTATHLGNGLACVADLMGRGPREMAEAVARLLLAARGQFQRAAASGSWPGC</sequence>
<reference evidence="2" key="1">
    <citation type="submission" date="2023-10" db="EMBL/GenBank/DDBJ databases">
        <authorList>
            <person name="Chen Y."/>
            <person name="Shah S."/>
            <person name="Dougan E. K."/>
            <person name="Thang M."/>
            <person name="Chan C."/>
        </authorList>
    </citation>
    <scope>NUCLEOTIDE SEQUENCE [LARGE SCALE GENOMIC DNA]</scope>
</reference>
<dbReference type="Proteomes" id="UP001189429">
    <property type="component" value="Unassembled WGS sequence"/>
</dbReference>
<organism evidence="2 3">
    <name type="scientific">Prorocentrum cordatum</name>
    <dbReference type="NCBI Taxonomy" id="2364126"/>
    <lineage>
        <taxon>Eukaryota</taxon>
        <taxon>Sar</taxon>
        <taxon>Alveolata</taxon>
        <taxon>Dinophyceae</taxon>
        <taxon>Prorocentrales</taxon>
        <taxon>Prorocentraceae</taxon>
        <taxon>Prorocentrum</taxon>
    </lineage>
</organism>
<proteinExistence type="predicted"/>
<protein>
    <submittedName>
        <fullName evidence="2">Uncharacterized protein</fullName>
    </submittedName>
</protein>
<evidence type="ECO:0000313" key="2">
    <source>
        <dbReference type="EMBL" id="CAK0824241.1"/>
    </source>
</evidence>